<dbReference type="PANTHER" id="PTHR43280:SF29">
    <property type="entry name" value="ARAC-FAMILY TRANSCRIPTIONAL REGULATOR"/>
    <property type="match status" value="1"/>
</dbReference>
<gene>
    <name evidence="6" type="ORF">C7460_102111</name>
</gene>
<dbReference type="GO" id="GO:0043565">
    <property type="term" value="F:sequence-specific DNA binding"/>
    <property type="evidence" value="ECO:0007669"/>
    <property type="project" value="InterPro"/>
</dbReference>
<evidence type="ECO:0000256" key="1">
    <source>
        <dbReference type="ARBA" id="ARBA00023015"/>
    </source>
</evidence>
<evidence type="ECO:0000256" key="4">
    <source>
        <dbReference type="SAM" id="Phobius"/>
    </source>
</evidence>
<dbReference type="PROSITE" id="PS00041">
    <property type="entry name" value="HTH_ARAC_FAMILY_1"/>
    <property type="match status" value="1"/>
</dbReference>
<keyword evidence="4" id="KW-0472">Membrane</keyword>
<comment type="caution">
    <text evidence="6">The sequence shown here is derived from an EMBL/GenBank/DDBJ whole genome shotgun (WGS) entry which is preliminary data.</text>
</comment>
<dbReference type="PROSITE" id="PS01124">
    <property type="entry name" value="HTH_ARAC_FAMILY_2"/>
    <property type="match status" value="1"/>
</dbReference>
<reference evidence="6 7" key="1">
    <citation type="submission" date="2018-07" db="EMBL/GenBank/DDBJ databases">
        <title>Genomic Encyclopedia of Type Strains, Phase IV (KMG-IV): sequencing the most valuable type-strain genomes for metagenomic binning, comparative biology and taxonomic classification.</title>
        <authorList>
            <person name="Goeker M."/>
        </authorList>
    </citation>
    <scope>NUCLEOTIDE SEQUENCE [LARGE SCALE GENOMIC DNA]</scope>
    <source>
        <strain evidence="6 7">DSM 4134</strain>
    </source>
</reference>
<keyword evidence="4" id="KW-0812">Transmembrane</keyword>
<dbReference type="InterPro" id="IPR018062">
    <property type="entry name" value="HTH_AraC-typ_CS"/>
</dbReference>
<feature type="transmembrane region" description="Helical" evidence="4">
    <location>
        <begin position="6"/>
        <end position="24"/>
    </location>
</feature>
<evidence type="ECO:0000313" key="7">
    <source>
        <dbReference type="Proteomes" id="UP000256779"/>
    </source>
</evidence>
<sequence length="156" mass="17800">MDFSGILFLLTSLLLAGGLLVFLLRKRKPVIIADEVELLNEKEAAFRKIDHWIKSDKRFLDPALKLDRVARGVHLSEREVSSAINTIACENFNAYINRWRIKEAKCLLTDDSHSHFTVDAIAEMVGFANKVSFYKAFKRVTGTSPTEFRRQVKQAT</sequence>
<dbReference type="PANTHER" id="PTHR43280">
    <property type="entry name" value="ARAC-FAMILY TRANSCRIPTIONAL REGULATOR"/>
    <property type="match status" value="1"/>
</dbReference>
<dbReference type="SUPFAM" id="SSF46689">
    <property type="entry name" value="Homeodomain-like"/>
    <property type="match status" value="1"/>
</dbReference>
<feature type="domain" description="HTH araC/xylS-type" evidence="5">
    <location>
        <begin position="47"/>
        <end position="151"/>
    </location>
</feature>
<evidence type="ECO:0000259" key="5">
    <source>
        <dbReference type="PROSITE" id="PS01124"/>
    </source>
</evidence>
<protein>
    <submittedName>
        <fullName evidence="6">AraC-like DNA-binding protein</fullName>
    </submittedName>
</protein>
<dbReference type="RefSeq" id="WP_115866627.1">
    <property type="nucleotide sequence ID" value="NZ_QREG01000002.1"/>
</dbReference>
<proteinExistence type="predicted"/>
<dbReference type="InterPro" id="IPR018060">
    <property type="entry name" value="HTH_AraC"/>
</dbReference>
<dbReference type="AlphaFoldDB" id="A0A3D9L6V9"/>
<accession>A0A3D9L6V9</accession>
<dbReference type="Gene3D" id="1.10.10.60">
    <property type="entry name" value="Homeodomain-like"/>
    <property type="match status" value="1"/>
</dbReference>
<keyword evidence="4" id="KW-1133">Transmembrane helix</keyword>
<evidence type="ECO:0000256" key="3">
    <source>
        <dbReference type="ARBA" id="ARBA00023163"/>
    </source>
</evidence>
<keyword evidence="1" id="KW-0805">Transcription regulation</keyword>
<dbReference type="GO" id="GO:0003700">
    <property type="term" value="F:DNA-binding transcription factor activity"/>
    <property type="evidence" value="ECO:0007669"/>
    <property type="project" value="InterPro"/>
</dbReference>
<dbReference type="InterPro" id="IPR020449">
    <property type="entry name" value="Tscrpt_reg_AraC-type_HTH"/>
</dbReference>
<keyword evidence="3" id="KW-0804">Transcription</keyword>
<dbReference type="PRINTS" id="PR00032">
    <property type="entry name" value="HTHARAC"/>
</dbReference>
<evidence type="ECO:0000256" key="2">
    <source>
        <dbReference type="ARBA" id="ARBA00023125"/>
    </source>
</evidence>
<dbReference type="Proteomes" id="UP000256779">
    <property type="component" value="Unassembled WGS sequence"/>
</dbReference>
<organism evidence="6 7">
    <name type="scientific">Marinoscillum furvescens DSM 4134</name>
    <dbReference type="NCBI Taxonomy" id="1122208"/>
    <lineage>
        <taxon>Bacteria</taxon>
        <taxon>Pseudomonadati</taxon>
        <taxon>Bacteroidota</taxon>
        <taxon>Cytophagia</taxon>
        <taxon>Cytophagales</taxon>
        <taxon>Reichenbachiellaceae</taxon>
        <taxon>Marinoscillum</taxon>
    </lineage>
</organism>
<dbReference type="SMART" id="SM00342">
    <property type="entry name" value="HTH_ARAC"/>
    <property type="match status" value="1"/>
</dbReference>
<dbReference type="Pfam" id="PF12833">
    <property type="entry name" value="HTH_18"/>
    <property type="match status" value="1"/>
</dbReference>
<dbReference type="EMBL" id="QREG01000002">
    <property type="protein sequence ID" value="REE02091.1"/>
    <property type="molecule type" value="Genomic_DNA"/>
</dbReference>
<name>A0A3D9L6V9_MARFU</name>
<dbReference type="InterPro" id="IPR009057">
    <property type="entry name" value="Homeodomain-like_sf"/>
</dbReference>
<keyword evidence="2 6" id="KW-0238">DNA-binding</keyword>
<evidence type="ECO:0000313" key="6">
    <source>
        <dbReference type="EMBL" id="REE02091.1"/>
    </source>
</evidence>
<keyword evidence="7" id="KW-1185">Reference proteome</keyword>
<dbReference type="OrthoDB" id="5492415at2"/>